<sequence length="195" mass="19971">MNATIRNLIVAVPLATAALTMVPAAAMATEPGPVIIVPPHTDPQPDLDIKAPAPKPEVPEDKAPAPKPADPKGPGNLSDAPKPEGPDDKVGPAPKPNDPKGPGDLTNPEPCPTHGVDCTPDSDEPNDGDDGESKNSVDDVVDTRDTVELPNRIDAGLASEQQDAGLDLAWLFAGGLAVTASGAAFAVRRRTRGNA</sequence>
<feature type="signal peptide" evidence="3">
    <location>
        <begin position="1"/>
        <end position="28"/>
    </location>
</feature>
<proteinExistence type="predicted"/>
<evidence type="ECO:0008006" key="6">
    <source>
        <dbReference type="Google" id="ProtNLM"/>
    </source>
</evidence>
<protein>
    <recommendedName>
        <fullName evidence="6">LPXTG cell wall anchor domain-containing protein</fullName>
    </recommendedName>
</protein>
<feature type="compositionally biased region" description="Basic and acidic residues" evidence="1">
    <location>
        <begin position="81"/>
        <end position="90"/>
    </location>
</feature>
<keyword evidence="2" id="KW-0812">Transmembrane</keyword>
<keyword evidence="5" id="KW-1185">Reference proteome</keyword>
<feature type="chain" id="PRO_5024335010" description="LPXTG cell wall anchor domain-containing protein" evidence="3">
    <location>
        <begin position="29"/>
        <end position="195"/>
    </location>
</feature>
<feature type="compositionally biased region" description="Acidic residues" evidence="1">
    <location>
        <begin position="120"/>
        <end position="130"/>
    </location>
</feature>
<reference evidence="4" key="1">
    <citation type="submission" date="2019-09" db="EMBL/GenBank/DDBJ databases">
        <authorList>
            <person name="Li J."/>
        </authorList>
    </citation>
    <scope>NUCLEOTIDE SEQUENCE [LARGE SCALE GENOMIC DNA]</scope>
    <source>
        <strain evidence="4">JCM 14732</strain>
    </source>
</reference>
<evidence type="ECO:0000256" key="1">
    <source>
        <dbReference type="SAM" id="MobiDB-lite"/>
    </source>
</evidence>
<gene>
    <name evidence="4" type="ORF">ESP70_000150</name>
</gene>
<accession>A0A5M4FHZ7</accession>
<evidence type="ECO:0000256" key="3">
    <source>
        <dbReference type="SAM" id="SignalP"/>
    </source>
</evidence>
<keyword evidence="3" id="KW-0732">Signal</keyword>
<name>A0A5M4FHZ7_9ACTN</name>
<dbReference type="EMBL" id="SDPQ02000001">
    <property type="protein sequence ID" value="KAA1399225.1"/>
    <property type="molecule type" value="Genomic_DNA"/>
</dbReference>
<dbReference type="AlphaFoldDB" id="A0A5M4FHZ7"/>
<keyword evidence="2" id="KW-0472">Membrane</keyword>
<feature type="transmembrane region" description="Helical" evidence="2">
    <location>
        <begin position="168"/>
        <end position="187"/>
    </location>
</feature>
<evidence type="ECO:0000256" key="2">
    <source>
        <dbReference type="SAM" id="Phobius"/>
    </source>
</evidence>
<feature type="compositionally biased region" description="Basic and acidic residues" evidence="1">
    <location>
        <begin position="131"/>
        <end position="147"/>
    </location>
</feature>
<dbReference type="Proteomes" id="UP000380867">
    <property type="component" value="Unassembled WGS sequence"/>
</dbReference>
<organism evidence="4 5">
    <name type="scientific">Aeromicrobium ginsengisoli</name>
    <dbReference type="NCBI Taxonomy" id="363867"/>
    <lineage>
        <taxon>Bacteria</taxon>
        <taxon>Bacillati</taxon>
        <taxon>Actinomycetota</taxon>
        <taxon>Actinomycetes</taxon>
        <taxon>Propionibacteriales</taxon>
        <taxon>Nocardioidaceae</taxon>
        <taxon>Aeromicrobium</taxon>
    </lineage>
</organism>
<dbReference type="OrthoDB" id="3748185at2"/>
<evidence type="ECO:0000313" key="4">
    <source>
        <dbReference type="EMBL" id="KAA1399225.1"/>
    </source>
</evidence>
<feature type="region of interest" description="Disordered" evidence="1">
    <location>
        <begin position="35"/>
        <end position="147"/>
    </location>
</feature>
<evidence type="ECO:0000313" key="5">
    <source>
        <dbReference type="Proteomes" id="UP000380867"/>
    </source>
</evidence>
<dbReference type="RefSeq" id="WP_149687379.1">
    <property type="nucleotide sequence ID" value="NZ_SDPQ02000001.1"/>
</dbReference>
<keyword evidence="2" id="KW-1133">Transmembrane helix</keyword>
<comment type="caution">
    <text evidence="4">The sequence shown here is derived from an EMBL/GenBank/DDBJ whole genome shotgun (WGS) entry which is preliminary data.</text>
</comment>